<dbReference type="Pfam" id="PF01657">
    <property type="entry name" value="Stress-antifung"/>
    <property type="match status" value="2"/>
</dbReference>
<evidence type="ECO:0000259" key="4">
    <source>
        <dbReference type="PROSITE" id="PS51473"/>
    </source>
</evidence>
<evidence type="ECO:0000256" key="3">
    <source>
        <dbReference type="SAM" id="SignalP"/>
    </source>
</evidence>
<accession>A0A7C8YQY3</accession>
<dbReference type="InterPro" id="IPR002902">
    <property type="entry name" value="GNK2"/>
</dbReference>
<proteinExistence type="predicted"/>
<keyword evidence="2" id="KW-0677">Repeat</keyword>
<feature type="domain" description="Gnk2-homologous" evidence="4">
    <location>
        <begin position="24"/>
        <end position="126"/>
    </location>
</feature>
<dbReference type="Gene3D" id="3.30.430.20">
    <property type="entry name" value="Gnk2 domain, C-X8-C-X2-C motif"/>
    <property type="match status" value="2"/>
</dbReference>
<organism evidence="5">
    <name type="scientific">Opuntia streptacantha</name>
    <name type="common">Prickly pear cactus</name>
    <name type="synonym">Opuntia cardona</name>
    <dbReference type="NCBI Taxonomy" id="393608"/>
    <lineage>
        <taxon>Eukaryota</taxon>
        <taxon>Viridiplantae</taxon>
        <taxon>Streptophyta</taxon>
        <taxon>Embryophyta</taxon>
        <taxon>Tracheophyta</taxon>
        <taxon>Spermatophyta</taxon>
        <taxon>Magnoliopsida</taxon>
        <taxon>eudicotyledons</taxon>
        <taxon>Gunneridae</taxon>
        <taxon>Pentapetalae</taxon>
        <taxon>Caryophyllales</taxon>
        <taxon>Cactineae</taxon>
        <taxon>Cactaceae</taxon>
        <taxon>Opuntioideae</taxon>
        <taxon>Opuntia</taxon>
    </lineage>
</organism>
<dbReference type="InterPro" id="IPR038408">
    <property type="entry name" value="GNK2_sf"/>
</dbReference>
<dbReference type="PANTHER" id="PTHR32099:SF42">
    <property type="entry name" value="CYSTEINE-RICH RECEPTOR-LIKE PROTEIN KINASE 9-RELATED"/>
    <property type="match status" value="1"/>
</dbReference>
<dbReference type="PROSITE" id="PS51473">
    <property type="entry name" value="GNK2"/>
    <property type="match status" value="2"/>
</dbReference>
<dbReference type="EMBL" id="GISG01046038">
    <property type="protein sequence ID" value="MBA4624035.1"/>
    <property type="molecule type" value="Transcribed_RNA"/>
</dbReference>
<keyword evidence="1 3" id="KW-0732">Signal</keyword>
<evidence type="ECO:0000256" key="2">
    <source>
        <dbReference type="ARBA" id="ARBA00022737"/>
    </source>
</evidence>
<reference evidence="5" key="2">
    <citation type="submission" date="2020-07" db="EMBL/GenBank/DDBJ databases">
        <authorList>
            <person name="Vera ALvarez R."/>
            <person name="Arias-Moreno D.M."/>
            <person name="Jimenez-Jacinto V."/>
            <person name="Jimenez-Bremont J.F."/>
            <person name="Swaminathan K."/>
            <person name="Moose S.P."/>
            <person name="Guerrero-Gonzalez M.L."/>
            <person name="Marino-Ramirez L."/>
            <person name="Landsman D."/>
            <person name="Rodriguez-Kessler M."/>
            <person name="Delgado-Sanchez P."/>
        </authorList>
    </citation>
    <scope>NUCLEOTIDE SEQUENCE</scope>
    <source>
        <tissue evidence="5">Cladode</tissue>
    </source>
</reference>
<feature type="chain" id="PRO_5028010879" description="Gnk2-homologous domain-containing protein" evidence="3">
    <location>
        <begin position="20"/>
        <end position="271"/>
    </location>
</feature>
<name>A0A7C8YQY3_OPUST</name>
<feature type="domain" description="Gnk2-homologous" evidence="4">
    <location>
        <begin position="133"/>
        <end position="240"/>
    </location>
</feature>
<evidence type="ECO:0000256" key="1">
    <source>
        <dbReference type="ARBA" id="ARBA00022729"/>
    </source>
</evidence>
<reference evidence="5" key="1">
    <citation type="journal article" date="2013" name="J. Plant Res.">
        <title>Effect of fungi and light on seed germination of three Opuntia species from semiarid lands of central Mexico.</title>
        <authorList>
            <person name="Delgado-Sanchez P."/>
            <person name="Jimenez-Bremont J.F."/>
            <person name="Guerrero-Gonzalez Mde L."/>
            <person name="Flores J."/>
        </authorList>
    </citation>
    <scope>NUCLEOTIDE SEQUENCE</scope>
    <source>
        <tissue evidence="5">Cladode</tissue>
    </source>
</reference>
<sequence length="271" mass="30142">MAIAILFVAFLLRIQSAMPASNQNFLGGSAMSYPDQPPNLNFKNNLENVLDTLVLRASKTGFSNSSFGESPDRAYGLYLCRGDLDTQACSDCVSYAKDTVLKEWQNFIEAEYRYDHCMLRYANRSVVGEMDENSWSTSFSNPRNGTWNRIWFAQVLNVTLNHLSVQTAHDSSGMRFATKVTKITRSESLYAMGQCTWDLTPSDCNKCLTKMVKKLTKCSYCSSGRAQSPNCNVRYETSPFFNGTAALTSSSLPSTAVTTLRGPHHEGAEVM</sequence>
<dbReference type="PANTHER" id="PTHR32099">
    <property type="entry name" value="CYSTEINE-RICH REPEAT SECRETORY PROTEIN"/>
    <property type="match status" value="1"/>
</dbReference>
<feature type="signal peptide" evidence="3">
    <location>
        <begin position="1"/>
        <end position="19"/>
    </location>
</feature>
<dbReference type="AlphaFoldDB" id="A0A7C8YQY3"/>
<dbReference type="CDD" id="cd23509">
    <property type="entry name" value="Gnk2-like"/>
    <property type="match status" value="2"/>
</dbReference>
<evidence type="ECO:0000313" key="5">
    <source>
        <dbReference type="EMBL" id="MBA4624035.1"/>
    </source>
</evidence>
<protein>
    <recommendedName>
        <fullName evidence="4">Gnk2-homologous domain-containing protein</fullName>
    </recommendedName>
</protein>